<proteinExistence type="inferred from homology"/>
<evidence type="ECO:0000313" key="9">
    <source>
        <dbReference type="EMBL" id="ANJ73929.1"/>
    </source>
</evidence>
<comment type="subcellular location">
    <subcellularLocation>
        <location evidence="1">Membrane</location>
        <topology evidence="1">Multi-pass membrane protein</topology>
    </subcellularLocation>
</comment>
<keyword evidence="5" id="KW-1133">Transmembrane helix</keyword>
<evidence type="ECO:0000259" key="7">
    <source>
        <dbReference type="Pfam" id="PF01545"/>
    </source>
</evidence>
<dbReference type="Gene3D" id="1.20.1510.10">
    <property type="entry name" value="Cation efflux protein transmembrane domain"/>
    <property type="match status" value="1"/>
</dbReference>
<keyword evidence="3" id="KW-0813">Transport</keyword>
<keyword evidence="6" id="KW-0472">Membrane</keyword>
<evidence type="ECO:0000256" key="3">
    <source>
        <dbReference type="ARBA" id="ARBA00022448"/>
    </source>
</evidence>
<dbReference type="Pfam" id="PF16916">
    <property type="entry name" value="ZT_dimer"/>
    <property type="match status" value="1"/>
</dbReference>
<dbReference type="PANTHER" id="PTHR43840">
    <property type="entry name" value="MITOCHONDRIAL METAL TRANSPORTER 1-RELATED"/>
    <property type="match status" value="1"/>
</dbReference>
<evidence type="ECO:0000256" key="4">
    <source>
        <dbReference type="ARBA" id="ARBA00022692"/>
    </source>
</evidence>
<dbReference type="Proteomes" id="UP000078572">
    <property type="component" value="Chromosome 1"/>
</dbReference>
<evidence type="ECO:0000256" key="6">
    <source>
        <dbReference type="ARBA" id="ARBA00023136"/>
    </source>
</evidence>
<sequence length="381" mass="40043">MTPNLPTTPSAATRQQSAERSTLVSAGVNCLLSAGQIAAGLWSHSQGLVADGLHTLSDLIADGIVFIANRNSHKGPDEDHQYGHARYENAASLGLGLLLVAAGAGMIWAAVDSLRSPQGPAPVHGLALVVALIALAAKEGLFRYMLAVAKRIGSRMLIANAWHARSDAVSSLVAAVGVAGNLMGYHWLDPLAAVVVGLMIGRVGLRFAWEALNDLMDRALPPSEVQDIRASLAATPGVLSVHDLRTRVTGDQALVDAHIEVDPRVSVSEGHAIAVRARASVLAAHTAMAVLDVQIHVDPRERVSTDPLPLPDRDALQAALAQLLPAGSLLDARHCVLHYVDGAVEMDLILPPALAAERARIAAALQARWDGLVRLRVLSAD</sequence>
<dbReference type="SUPFAM" id="SSF161111">
    <property type="entry name" value="Cation efflux protein transmembrane domain-like"/>
    <property type="match status" value="1"/>
</dbReference>
<dbReference type="OrthoDB" id="9806522at2"/>
<dbReference type="AlphaFoldDB" id="A0A192A0L9"/>
<organism evidence="9 10">
    <name type="scientific">Ralstonia insidiosa</name>
    <dbReference type="NCBI Taxonomy" id="190721"/>
    <lineage>
        <taxon>Bacteria</taxon>
        <taxon>Pseudomonadati</taxon>
        <taxon>Pseudomonadota</taxon>
        <taxon>Betaproteobacteria</taxon>
        <taxon>Burkholderiales</taxon>
        <taxon>Burkholderiaceae</taxon>
        <taxon>Ralstonia</taxon>
    </lineage>
</organism>
<dbReference type="GO" id="GO:0008324">
    <property type="term" value="F:monoatomic cation transmembrane transporter activity"/>
    <property type="evidence" value="ECO:0007669"/>
    <property type="project" value="InterPro"/>
</dbReference>
<dbReference type="InterPro" id="IPR050291">
    <property type="entry name" value="CDF_Transporter"/>
</dbReference>
<name>A0A192A0L9_9RALS</name>
<protein>
    <submittedName>
        <fullName evidence="9">Cation diffusion facilitator family transporter</fullName>
    </submittedName>
</protein>
<dbReference type="NCBIfam" id="TIGR01297">
    <property type="entry name" value="CDF"/>
    <property type="match status" value="1"/>
</dbReference>
<keyword evidence="10" id="KW-1185">Reference proteome</keyword>
<comment type="similarity">
    <text evidence="2">Belongs to the cation diffusion facilitator (CDF) transporter (TC 2.A.4) family.</text>
</comment>
<feature type="domain" description="Cation efflux protein cytoplasmic" evidence="8">
    <location>
        <begin position="220"/>
        <end position="299"/>
    </location>
</feature>
<dbReference type="InterPro" id="IPR027469">
    <property type="entry name" value="Cation_efflux_TMD_sf"/>
</dbReference>
<dbReference type="STRING" id="190721.ACS15_3455"/>
<evidence type="ECO:0000256" key="2">
    <source>
        <dbReference type="ARBA" id="ARBA00008114"/>
    </source>
</evidence>
<evidence type="ECO:0000256" key="1">
    <source>
        <dbReference type="ARBA" id="ARBA00004141"/>
    </source>
</evidence>
<gene>
    <name evidence="9" type="ORF">A9Y76_16360</name>
</gene>
<accession>A0A192A0L9</accession>
<dbReference type="Gene3D" id="3.30.70.1350">
    <property type="entry name" value="Cation efflux protein, cytoplasmic domain"/>
    <property type="match status" value="1"/>
</dbReference>
<dbReference type="GO" id="GO:0016020">
    <property type="term" value="C:membrane"/>
    <property type="evidence" value="ECO:0007669"/>
    <property type="project" value="UniProtKB-SubCell"/>
</dbReference>
<dbReference type="InterPro" id="IPR002524">
    <property type="entry name" value="Cation_efflux"/>
</dbReference>
<dbReference type="InterPro" id="IPR027470">
    <property type="entry name" value="Cation_efflux_CTD"/>
</dbReference>
<evidence type="ECO:0000256" key="5">
    <source>
        <dbReference type="ARBA" id="ARBA00022989"/>
    </source>
</evidence>
<evidence type="ECO:0000259" key="8">
    <source>
        <dbReference type="Pfam" id="PF16916"/>
    </source>
</evidence>
<dbReference type="PANTHER" id="PTHR43840:SF15">
    <property type="entry name" value="MITOCHONDRIAL METAL TRANSPORTER 1-RELATED"/>
    <property type="match status" value="1"/>
</dbReference>
<dbReference type="EMBL" id="CP016022">
    <property type="protein sequence ID" value="ANJ73929.1"/>
    <property type="molecule type" value="Genomic_DNA"/>
</dbReference>
<feature type="domain" description="Cation efflux protein transmembrane" evidence="7">
    <location>
        <begin position="23"/>
        <end position="216"/>
    </location>
</feature>
<reference evidence="10" key="1">
    <citation type="submission" date="2016-06" db="EMBL/GenBank/DDBJ databases">
        <authorList>
            <person name="Xu Y."/>
            <person name="Nagy A."/>
            <person name="Yan X."/>
            <person name="Kim S.W."/>
            <person name="Haley B."/>
            <person name="Liu N.T."/>
            <person name="Nou X."/>
        </authorList>
    </citation>
    <scope>NUCLEOTIDE SEQUENCE [LARGE SCALE GENOMIC DNA]</scope>
    <source>
        <strain evidence="10">ATCC 49129</strain>
    </source>
</reference>
<dbReference type="GeneID" id="61527596"/>
<dbReference type="InterPro" id="IPR058533">
    <property type="entry name" value="Cation_efflux_TM"/>
</dbReference>
<dbReference type="RefSeq" id="WP_064805512.1">
    <property type="nucleotide sequence ID" value="NZ_CP016022.1"/>
</dbReference>
<dbReference type="InterPro" id="IPR036837">
    <property type="entry name" value="Cation_efflux_CTD_sf"/>
</dbReference>
<dbReference type="FunFam" id="1.20.1510.10:FF:000006">
    <property type="entry name" value="Divalent cation efflux transporter"/>
    <property type="match status" value="1"/>
</dbReference>
<dbReference type="SUPFAM" id="SSF160240">
    <property type="entry name" value="Cation efflux protein cytoplasmic domain-like"/>
    <property type="match status" value="1"/>
</dbReference>
<dbReference type="Pfam" id="PF01545">
    <property type="entry name" value="Cation_efflux"/>
    <property type="match status" value="1"/>
</dbReference>
<keyword evidence="4" id="KW-0812">Transmembrane</keyword>
<evidence type="ECO:0000313" key="10">
    <source>
        <dbReference type="Proteomes" id="UP000078572"/>
    </source>
</evidence>